<accession>A0ABU6LBF1</accession>
<proteinExistence type="predicted"/>
<evidence type="ECO:0000313" key="2">
    <source>
        <dbReference type="Proteomes" id="UP001306119"/>
    </source>
</evidence>
<protein>
    <submittedName>
        <fullName evidence="1">Uncharacterized protein</fullName>
    </submittedName>
</protein>
<sequence length="146" mass="16512">MKENLDRPYRIFLTPIDIDSKNQIICGNYIATRRSSYSNDNKKWNVERVIWLTGIYDKDDNGELELAYSVAKFLGLETPCSVITGRLDNLDMDYCYIIELDHGIMSKSEAKKLIASEQESTNGGVTSFGSSIRMNGDLGIAKTIHY</sequence>
<gene>
    <name evidence="1" type="ORF">VXS06_14425</name>
</gene>
<organism evidence="1 2">
    <name type="scientific">Photobacterium toruni</name>
    <dbReference type="NCBI Taxonomy" id="1935446"/>
    <lineage>
        <taxon>Bacteria</taxon>
        <taxon>Pseudomonadati</taxon>
        <taxon>Pseudomonadota</taxon>
        <taxon>Gammaproteobacteria</taxon>
        <taxon>Vibrionales</taxon>
        <taxon>Vibrionaceae</taxon>
        <taxon>Photobacterium</taxon>
    </lineage>
</organism>
<evidence type="ECO:0000313" key="1">
    <source>
        <dbReference type="EMBL" id="MEC6832959.1"/>
    </source>
</evidence>
<keyword evidence="2" id="KW-1185">Reference proteome</keyword>
<comment type="caution">
    <text evidence="1">The sequence shown here is derived from an EMBL/GenBank/DDBJ whole genome shotgun (WGS) entry which is preliminary data.</text>
</comment>
<dbReference type="RefSeq" id="WP_327775260.1">
    <property type="nucleotide sequence ID" value="NZ_JAYXUG010000013.1"/>
</dbReference>
<name>A0ABU6LBF1_9GAMM</name>
<dbReference type="Proteomes" id="UP001306119">
    <property type="component" value="Unassembled WGS sequence"/>
</dbReference>
<reference evidence="1 2" key="1">
    <citation type="submission" date="2024-01" db="EMBL/GenBank/DDBJ databases">
        <title>Active colonisers of the gastrointestinal tract of Atlantic salmon farmed in a warm water region.</title>
        <authorList>
            <person name="Bowman J.P."/>
        </authorList>
    </citation>
    <scope>NUCLEOTIDE SEQUENCE [LARGE SCALE GENOMIC DNA]</scope>
    <source>
        <strain evidence="1 2">S3MW1</strain>
    </source>
</reference>
<dbReference type="EMBL" id="JAYXUG010000013">
    <property type="protein sequence ID" value="MEC6832959.1"/>
    <property type="molecule type" value="Genomic_DNA"/>
</dbReference>